<dbReference type="Pfam" id="PF02984">
    <property type="entry name" value="Cyclin_C"/>
    <property type="match status" value="1"/>
</dbReference>
<feature type="domain" description="Cyclin-like" evidence="4">
    <location>
        <begin position="176"/>
        <end position="260"/>
    </location>
</feature>
<dbReference type="InterPro" id="IPR043198">
    <property type="entry name" value="Cyclin/Ssn8"/>
</dbReference>
<dbReference type="InterPro" id="IPR013763">
    <property type="entry name" value="Cyclin-like_dom"/>
</dbReference>
<evidence type="ECO:0000313" key="7">
    <source>
        <dbReference type="Proteomes" id="UP000625711"/>
    </source>
</evidence>
<feature type="region of interest" description="Disordered" evidence="3">
    <location>
        <begin position="287"/>
        <end position="500"/>
    </location>
</feature>
<dbReference type="SMART" id="SM00385">
    <property type="entry name" value="CYCLIN"/>
    <property type="match status" value="2"/>
</dbReference>
<dbReference type="Gene3D" id="1.10.472.10">
    <property type="entry name" value="Cyclin-like"/>
    <property type="match status" value="2"/>
</dbReference>
<dbReference type="Pfam" id="PF00134">
    <property type="entry name" value="Cyclin_N"/>
    <property type="match status" value="1"/>
</dbReference>
<comment type="similarity">
    <text evidence="2">Belongs to the cyclin family.</text>
</comment>
<dbReference type="GO" id="GO:0016538">
    <property type="term" value="F:cyclin-dependent protein serine/threonine kinase regulator activity"/>
    <property type="evidence" value="ECO:0007669"/>
    <property type="project" value="InterPro"/>
</dbReference>
<organism evidence="6 7">
    <name type="scientific">Rhynchophorus ferrugineus</name>
    <name type="common">Red palm weevil</name>
    <name type="synonym">Curculio ferrugineus</name>
    <dbReference type="NCBI Taxonomy" id="354439"/>
    <lineage>
        <taxon>Eukaryota</taxon>
        <taxon>Metazoa</taxon>
        <taxon>Ecdysozoa</taxon>
        <taxon>Arthropoda</taxon>
        <taxon>Hexapoda</taxon>
        <taxon>Insecta</taxon>
        <taxon>Pterygota</taxon>
        <taxon>Neoptera</taxon>
        <taxon>Endopterygota</taxon>
        <taxon>Coleoptera</taxon>
        <taxon>Polyphaga</taxon>
        <taxon>Cucujiformia</taxon>
        <taxon>Curculionidae</taxon>
        <taxon>Dryophthorinae</taxon>
        <taxon>Rhynchophorus</taxon>
    </lineage>
</organism>
<keyword evidence="1 2" id="KW-0195">Cyclin</keyword>
<dbReference type="PIRSF" id="PIRSF036580">
    <property type="entry name" value="Cyclin_L"/>
    <property type="match status" value="1"/>
</dbReference>
<dbReference type="EMBL" id="JAACXV010000023">
    <property type="protein sequence ID" value="KAF7286597.1"/>
    <property type="molecule type" value="Genomic_DNA"/>
</dbReference>
<dbReference type="SMART" id="SM01332">
    <property type="entry name" value="Cyclin_C"/>
    <property type="match status" value="1"/>
</dbReference>
<evidence type="ECO:0000259" key="5">
    <source>
        <dbReference type="SMART" id="SM01332"/>
    </source>
</evidence>
<protein>
    <recommendedName>
        <fullName evidence="8">Cyclin-L1</fullName>
    </recommendedName>
</protein>
<evidence type="ECO:0000256" key="2">
    <source>
        <dbReference type="RuleBase" id="RU000383"/>
    </source>
</evidence>
<dbReference type="PANTHER" id="PTHR10026">
    <property type="entry name" value="CYCLIN"/>
    <property type="match status" value="1"/>
</dbReference>
<dbReference type="FunFam" id="1.10.472.10:FF:000014">
    <property type="entry name" value="cyclin-L1 isoform X1"/>
    <property type="match status" value="1"/>
</dbReference>
<sequence length="500" mass="59360">MGTKEEKNTINTTKSNGKPYGKVLLTLKNQLLPEEKLINTPSQTDGLGAEAETDLRIYGCELIQTAGILLKLPQVAMATGQVLLQRFYYSKSLVRYPVEHTAMACVCLASKIEEAPRKVRDIINVFTHIKQVNNGKPIQPVILDQNYIHNKSLVINAERRVLKELGFCVHIKHPHKIIVMYLQVLGFQNNQKLMQYSWNYMNDSLRTDVFVRYQPETVACACIYLTARKLKLPLPKNPHWFTLFGATESDIRDICIRTLKLYNRAKPNIEDLERQVEELCEKYQEQRAKARGASDNNSPTNETSQTVQKTSAHNAWGGFISRSGSHMPPPINEKRSRSRSETRSPDRKHKKTKKHRSRSRSPRNHKKSHKRKSYSRSRSNSPHKIRKTRERKKSRSISNDRDNKNDRYIDRYDKYEKDSKYKEEREKYKEDRDRDRYEKYDEKKDREIKKYDKEEKYREREDKYKDRDEKYTSRDEKYKKSKYRDEDRTENRPKDRRRRS</sequence>
<proteinExistence type="inferred from homology"/>
<dbReference type="InterPro" id="IPR036915">
    <property type="entry name" value="Cyclin-like_sf"/>
</dbReference>
<name>A0A834IWH7_RHYFE</name>
<feature type="compositionally biased region" description="Polar residues" evidence="3">
    <location>
        <begin position="294"/>
        <end position="313"/>
    </location>
</feature>
<dbReference type="InterPro" id="IPR004367">
    <property type="entry name" value="Cyclin_C-dom"/>
</dbReference>
<evidence type="ECO:0008006" key="8">
    <source>
        <dbReference type="Google" id="ProtNLM"/>
    </source>
</evidence>
<feature type="compositionally biased region" description="Basic and acidic residues" evidence="3">
    <location>
        <begin position="332"/>
        <end position="345"/>
    </location>
</feature>
<dbReference type="AlphaFoldDB" id="A0A834IWH7"/>
<keyword evidence="7" id="KW-1185">Reference proteome</keyword>
<evidence type="ECO:0000256" key="1">
    <source>
        <dbReference type="ARBA" id="ARBA00023127"/>
    </source>
</evidence>
<dbReference type="SUPFAM" id="SSF47954">
    <property type="entry name" value="Cyclin-like"/>
    <property type="match status" value="2"/>
</dbReference>
<dbReference type="Proteomes" id="UP000625711">
    <property type="component" value="Unassembled WGS sequence"/>
</dbReference>
<dbReference type="InterPro" id="IPR006671">
    <property type="entry name" value="Cyclin_N"/>
</dbReference>
<accession>A0A834IWH7</accession>
<feature type="compositionally biased region" description="Basic and acidic residues" evidence="3">
    <location>
        <begin position="398"/>
        <end position="493"/>
    </location>
</feature>
<dbReference type="GO" id="GO:0006357">
    <property type="term" value="P:regulation of transcription by RNA polymerase II"/>
    <property type="evidence" value="ECO:0007669"/>
    <property type="project" value="InterPro"/>
</dbReference>
<feature type="domain" description="Cyclin C-terminal" evidence="5">
    <location>
        <begin position="172"/>
        <end position="295"/>
    </location>
</feature>
<dbReference type="OrthoDB" id="10264655at2759"/>
<comment type="caution">
    <text evidence="6">The sequence shown here is derived from an EMBL/GenBank/DDBJ whole genome shotgun (WGS) entry which is preliminary data.</text>
</comment>
<evidence type="ECO:0000259" key="4">
    <source>
        <dbReference type="SMART" id="SM00385"/>
    </source>
</evidence>
<feature type="domain" description="Cyclin-like" evidence="4">
    <location>
        <begin position="61"/>
        <end position="163"/>
    </location>
</feature>
<evidence type="ECO:0000313" key="6">
    <source>
        <dbReference type="EMBL" id="KAF7286597.1"/>
    </source>
</evidence>
<reference evidence="6" key="1">
    <citation type="submission" date="2020-08" db="EMBL/GenBank/DDBJ databases">
        <title>Genome sequencing and assembly of the red palm weevil Rhynchophorus ferrugineus.</title>
        <authorList>
            <person name="Dias G.B."/>
            <person name="Bergman C.M."/>
            <person name="Manee M."/>
        </authorList>
    </citation>
    <scope>NUCLEOTIDE SEQUENCE</scope>
    <source>
        <strain evidence="6">AA-2017</strain>
        <tissue evidence="6">Whole larva</tissue>
    </source>
</reference>
<evidence type="ECO:0000256" key="3">
    <source>
        <dbReference type="SAM" id="MobiDB-lite"/>
    </source>
</evidence>
<feature type="compositionally biased region" description="Basic residues" evidence="3">
    <location>
        <begin position="346"/>
        <end position="395"/>
    </location>
</feature>
<gene>
    <name evidence="6" type="ORF">GWI33_004637</name>
</gene>